<proteinExistence type="predicted"/>
<evidence type="ECO:0000313" key="1">
    <source>
        <dbReference type="EMBL" id="KAF3594795.1"/>
    </source>
</evidence>
<sequence length="190" mass="21999">MRSALDTLAATGLPIWLTEVDVQAPPNVQQSVNQVSPKEIGGSRAVRTLHRNSEAVYLLRRRRNHLVKVATRSYRKWMQLQPRNDRVFEESELDGNGRKNPSREQANIVTGLEKSKETVDHENVETGKRDERVRDANMEDDVKVVRVEDDVKVVRVEDDFEESPPYKPGHQRYLSGQVRYIFCIPREHLQ</sequence>
<comment type="caution">
    <text evidence="1">The sequence shown here is derived from an EMBL/GenBank/DDBJ whole genome shotgun (WGS) entry which is preliminary data.</text>
</comment>
<organism evidence="1 2">
    <name type="scientific">Brassica cretica</name>
    <name type="common">Mustard</name>
    <dbReference type="NCBI Taxonomy" id="69181"/>
    <lineage>
        <taxon>Eukaryota</taxon>
        <taxon>Viridiplantae</taxon>
        <taxon>Streptophyta</taxon>
        <taxon>Embryophyta</taxon>
        <taxon>Tracheophyta</taxon>
        <taxon>Spermatophyta</taxon>
        <taxon>Magnoliopsida</taxon>
        <taxon>eudicotyledons</taxon>
        <taxon>Gunneridae</taxon>
        <taxon>Pentapetalae</taxon>
        <taxon>rosids</taxon>
        <taxon>malvids</taxon>
        <taxon>Brassicales</taxon>
        <taxon>Brassicaceae</taxon>
        <taxon>Brassiceae</taxon>
        <taxon>Brassica</taxon>
    </lineage>
</organism>
<dbReference type="SUPFAM" id="SSF51445">
    <property type="entry name" value="(Trans)glycosidases"/>
    <property type="match status" value="1"/>
</dbReference>
<keyword evidence="2" id="KW-1185">Reference proteome</keyword>
<accession>A0ABQ7EE41</accession>
<dbReference type="InterPro" id="IPR017853">
    <property type="entry name" value="GH"/>
</dbReference>
<gene>
    <name evidence="1" type="ORF">DY000_02027837</name>
</gene>
<protein>
    <submittedName>
        <fullName evidence="1">Uncharacterized protein</fullName>
    </submittedName>
</protein>
<reference evidence="1 2" key="1">
    <citation type="journal article" date="2020" name="BMC Genomics">
        <title>Intraspecific diversification of the crop wild relative Brassica cretica Lam. using demographic model selection.</title>
        <authorList>
            <person name="Kioukis A."/>
            <person name="Michalopoulou V.A."/>
            <person name="Briers L."/>
            <person name="Pirintsos S."/>
            <person name="Studholme D.J."/>
            <person name="Pavlidis P."/>
            <person name="Sarris P.F."/>
        </authorList>
    </citation>
    <scope>NUCLEOTIDE SEQUENCE [LARGE SCALE GENOMIC DNA]</scope>
    <source>
        <strain evidence="2">cv. PFS-1207/04</strain>
    </source>
</reference>
<dbReference type="Proteomes" id="UP000266723">
    <property type="component" value="Unassembled WGS sequence"/>
</dbReference>
<dbReference type="EMBL" id="QGKV02000299">
    <property type="protein sequence ID" value="KAF3594795.1"/>
    <property type="molecule type" value="Genomic_DNA"/>
</dbReference>
<evidence type="ECO:0000313" key="2">
    <source>
        <dbReference type="Proteomes" id="UP000266723"/>
    </source>
</evidence>
<name>A0ABQ7EE41_BRACR</name>